<dbReference type="AlphaFoldDB" id="K0JY81"/>
<dbReference type="GO" id="GO:0006310">
    <property type="term" value="P:DNA recombination"/>
    <property type="evidence" value="ECO:0007669"/>
    <property type="project" value="UniProtKB-KW"/>
</dbReference>
<keyword evidence="1" id="KW-0233">DNA recombination</keyword>
<feature type="domain" description="Tyr recombinase" evidence="2">
    <location>
        <begin position="1"/>
        <end position="156"/>
    </location>
</feature>
<dbReference type="STRING" id="1179773.BN6_56510"/>
<dbReference type="Proteomes" id="UP000006281">
    <property type="component" value="Chromosome"/>
</dbReference>
<evidence type="ECO:0000313" key="4">
    <source>
        <dbReference type="Proteomes" id="UP000006281"/>
    </source>
</evidence>
<evidence type="ECO:0000259" key="2">
    <source>
        <dbReference type="PROSITE" id="PS51898"/>
    </source>
</evidence>
<dbReference type="PATRIC" id="fig|1179773.3.peg.5691"/>
<dbReference type="PANTHER" id="PTHR30349">
    <property type="entry name" value="PHAGE INTEGRASE-RELATED"/>
    <property type="match status" value="1"/>
</dbReference>
<dbReference type="RefSeq" id="WP_015103022.1">
    <property type="nucleotide sequence ID" value="NC_019673.1"/>
</dbReference>
<dbReference type="HOGENOM" id="CLU_888227_0_0_11"/>
<dbReference type="SUPFAM" id="SSF56349">
    <property type="entry name" value="DNA breaking-rejoining enzymes"/>
    <property type="match status" value="1"/>
</dbReference>
<proteinExistence type="predicted"/>
<evidence type="ECO:0000313" key="3">
    <source>
        <dbReference type="EMBL" id="CCH32910.1"/>
    </source>
</evidence>
<dbReference type="InterPro" id="IPR011010">
    <property type="entry name" value="DNA_brk_join_enz"/>
</dbReference>
<dbReference type="eggNOG" id="COG0582">
    <property type="taxonomic scope" value="Bacteria"/>
</dbReference>
<dbReference type="Gene3D" id="1.10.443.10">
    <property type="entry name" value="Intergrase catalytic core"/>
    <property type="match status" value="1"/>
</dbReference>
<reference evidence="3 4" key="1">
    <citation type="journal article" date="2012" name="BMC Genomics">
        <title>Complete genome sequence of Saccharothrix espanaensis DSM 44229T and comparison to the other completely sequenced Pseudonocardiaceae.</title>
        <authorList>
            <person name="Strobel T."/>
            <person name="Al-Dilaimi A."/>
            <person name="Blom J."/>
            <person name="Gessner A."/>
            <person name="Kalinowski J."/>
            <person name="Luzhetska M."/>
            <person name="Puhler A."/>
            <person name="Szczepanowski R."/>
            <person name="Bechthold A."/>
            <person name="Ruckert C."/>
        </authorList>
    </citation>
    <scope>NUCLEOTIDE SEQUENCE [LARGE SCALE GENOMIC DNA]</scope>
    <source>
        <strain evidence="4">ATCC 51144 / DSM 44229 / JCM 9112 / NBRC 15066 / NRRL 15764</strain>
    </source>
</reference>
<dbReference type="InterPro" id="IPR050090">
    <property type="entry name" value="Tyrosine_recombinase_XerCD"/>
</dbReference>
<dbReference type="CDD" id="cd00397">
    <property type="entry name" value="DNA_BRE_C"/>
    <property type="match status" value="1"/>
</dbReference>
<gene>
    <name evidence="3" type="ordered locus">BN6_56510</name>
</gene>
<dbReference type="GO" id="GO:0003677">
    <property type="term" value="F:DNA binding"/>
    <property type="evidence" value="ECO:0007669"/>
    <property type="project" value="InterPro"/>
</dbReference>
<dbReference type="EMBL" id="HE804045">
    <property type="protein sequence ID" value="CCH32910.1"/>
    <property type="molecule type" value="Genomic_DNA"/>
</dbReference>
<keyword evidence="4" id="KW-1185">Reference proteome</keyword>
<dbReference type="InterPro" id="IPR013762">
    <property type="entry name" value="Integrase-like_cat_sf"/>
</dbReference>
<accession>K0JY81</accession>
<evidence type="ECO:0000256" key="1">
    <source>
        <dbReference type="ARBA" id="ARBA00023172"/>
    </source>
</evidence>
<dbReference type="Pfam" id="PF00589">
    <property type="entry name" value="Phage_integrase"/>
    <property type="match status" value="1"/>
</dbReference>
<dbReference type="PANTHER" id="PTHR30349:SF81">
    <property type="entry name" value="TYROSINE RECOMBINASE XERC"/>
    <property type="match status" value="1"/>
</dbReference>
<organism evidence="3 4">
    <name type="scientific">Saccharothrix espanaensis (strain ATCC 51144 / DSM 44229 / JCM 9112 / NBRC 15066 / NRRL 15764)</name>
    <dbReference type="NCBI Taxonomy" id="1179773"/>
    <lineage>
        <taxon>Bacteria</taxon>
        <taxon>Bacillati</taxon>
        <taxon>Actinomycetota</taxon>
        <taxon>Actinomycetes</taxon>
        <taxon>Pseudonocardiales</taxon>
        <taxon>Pseudonocardiaceae</taxon>
        <taxon>Saccharothrix</taxon>
    </lineage>
</organism>
<dbReference type="InterPro" id="IPR002104">
    <property type="entry name" value="Integrase_catalytic"/>
</dbReference>
<name>K0JY81_SACES</name>
<dbReference type="GO" id="GO:0015074">
    <property type="term" value="P:DNA integration"/>
    <property type="evidence" value="ECO:0007669"/>
    <property type="project" value="InterPro"/>
</dbReference>
<protein>
    <recommendedName>
        <fullName evidence="2">Tyr recombinase domain-containing protein</fullName>
    </recommendedName>
</protein>
<sequence>MLEFFVTSGARATELLGVRPEDVDWVGRRIYVVSKGSREREAVPASPQAFVRLALYFDEIGTPATGEPVWRTRRGENRPLGYSAMRRVLQRANARLGTNWTLHDMRHTAVSRMANSGKLTLPEVQAILRHANIQTTGRYLAVGVEELFDKLTEHYARPRPERQYLWATPLPTFRRCSVAEQGVRPTTGLSRRHGPVIAELGFASRFVSGKIKAEAAVVTAPPRPHGDLSTTGIEAIARLAIATWDGAEVTRQQRGQATRQVLTYLTEFDGDTWQQRWDSSPLGRAEIQVNSLGHGAPQGSLTGRVCGRCSASA</sequence>
<dbReference type="KEGG" id="sesp:BN6_56510"/>
<dbReference type="PROSITE" id="PS51898">
    <property type="entry name" value="TYR_RECOMBINASE"/>
    <property type="match status" value="1"/>
</dbReference>